<reference evidence="3" key="1">
    <citation type="submission" date="2018-09" db="EMBL/GenBank/DDBJ databases">
        <title>The complete genome of Acinetobacter sp. strain WCHAc010005.</title>
        <authorList>
            <person name="Hu Y."/>
            <person name="Long H."/>
            <person name="Feng Y."/>
            <person name="Zong Z."/>
        </authorList>
    </citation>
    <scope>NUCLEOTIDE SEQUENCE [LARGE SCALE GENOMIC DNA]</scope>
    <source>
        <strain evidence="3">WCHAc010005</strain>
    </source>
</reference>
<evidence type="ECO:0000313" key="4">
    <source>
        <dbReference type="Proteomes" id="UP001278188"/>
    </source>
</evidence>
<protein>
    <recommendedName>
        <fullName evidence="5">DUF2804 domain-containing protein</fullName>
    </recommendedName>
</protein>
<gene>
    <name evidence="1" type="ORF">CDG60_03065</name>
    <name evidence="2" type="ORF">QR674_11980</name>
</gene>
<name>A0A3B7LTB9_9GAMM</name>
<evidence type="ECO:0000313" key="2">
    <source>
        <dbReference type="EMBL" id="MDV2469698.1"/>
    </source>
</evidence>
<reference evidence="2 4" key="3">
    <citation type="submission" date="2023-06" db="EMBL/GenBank/DDBJ databases">
        <title>Genomic Analysis of Acinetobacter Strains Recovered from South Australian Aquatic Samples provides Insights into the Circulation of Antibiotic Resistance determinants in the Environment.</title>
        <authorList>
            <person name="Tobin L."/>
            <person name="Jarocki V.M."/>
            <person name="Kenyon J."/>
            <person name="Drigo B."/>
            <person name="Donner E."/>
            <person name="Djordjevic S.P."/>
            <person name="Hamidian M."/>
        </authorList>
    </citation>
    <scope>NUCLEOTIDE SEQUENCE [LARGE SCALE GENOMIC DNA]</scope>
    <source>
        <strain evidence="2 4">SAAc652</strain>
    </source>
</reference>
<proteinExistence type="predicted"/>
<sequence>MFNKKISDRFIKYIYPLVDATKSQENKAFPQNYKLLPYIHSKKIGWTHFGVMIPDLPAPHHFYSVMSIIGTAGALAFDNDHALKDTPRNNATLVVGTGTKKTSVFAGYSIPKECQFAEGGSHIQFGNDLTITGNYPHYQLHSGNDNYQIDLNLKLSDKITWFVKTPFYDHISLLTEYSGTLQSDGQSQEISGLCTFEHAAAVSPHLIWKKALKQNLKLPLDFFTYQIINLADGTQLLLNDTRINGTQIVSKAFFRSLTQYNKTCAAEFKILEYQEDLATAPDGKQMKLPQIFEWRIYEGKQEILYLHCTVNTEFNYGLGSGYVGGYAYTGTHKNKEIQGQGYIEYIDRMES</sequence>
<dbReference type="EMBL" id="JASVDY010000004">
    <property type="protein sequence ID" value="MDV2469698.1"/>
    <property type="molecule type" value="Genomic_DNA"/>
</dbReference>
<dbReference type="Pfam" id="PF20375">
    <property type="entry name" value="DUF6670"/>
    <property type="match status" value="1"/>
</dbReference>
<evidence type="ECO:0008006" key="5">
    <source>
        <dbReference type="Google" id="ProtNLM"/>
    </source>
</evidence>
<evidence type="ECO:0000313" key="3">
    <source>
        <dbReference type="Proteomes" id="UP000263753"/>
    </source>
</evidence>
<dbReference type="RefSeq" id="WP_087514474.1">
    <property type="nucleotide sequence ID" value="NZ_CP032134.1"/>
</dbReference>
<organism evidence="1 3">
    <name type="scientific">Acinetobacter chinensis</name>
    <dbReference type="NCBI Taxonomy" id="2004650"/>
    <lineage>
        <taxon>Bacteria</taxon>
        <taxon>Pseudomonadati</taxon>
        <taxon>Pseudomonadota</taxon>
        <taxon>Gammaproteobacteria</taxon>
        <taxon>Moraxellales</taxon>
        <taxon>Moraxellaceae</taxon>
        <taxon>Acinetobacter</taxon>
    </lineage>
</organism>
<dbReference type="AlphaFoldDB" id="A0A3B7LTB9"/>
<evidence type="ECO:0000313" key="1">
    <source>
        <dbReference type="EMBL" id="AXY55661.1"/>
    </source>
</evidence>
<dbReference type="Proteomes" id="UP001278188">
    <property type="component" value="Unassembled WGS sequence"/>
</dbReference>
<reference evidence="1" key="2">
    <citation type="journal article" date="2019" name="J. Microbiol.">
        <title>Acinetobacter chinensis, a novel Acinetobacter species, carrying blaNDM-1, recovered from hospital sewage.</title>
        <authorList>
            <person name="Hu Y."/>
            <person name="Feng Y."/>
            <person name="Qin J."/>
            <person name="Zhang X."/>
            <person name="Zong Z."/>
        </authorList>
    </citation>
    <scope>NUCLEOTIDE SEQUENCE</scope>
    <source>
        <strain evidence="1">WCHAc010005</strain>
    </source>
</reference>
<dbReference type="SUPFAM" id="SSF159245">
    <property type="entry name" value="AttH-like"/>
    <property type="match status" value="1"/>
</dbReference>
<dbReference type="Proteomes" id="UP000263753">
    <property type="component" value="Chromosome"/>
</dbReference>
<keyword evidence="4" id="KW-1185">Reference proteome</keyword>
<accession>A0A3B7LTB9</accession>
<dbReference type="EMBL" id="CP032134">
    <property type="protein sequence ID" value="AXY55661.1"/>
    <property type="molecule type" value="Genomic_DNA"/>
</dbReference>
<dbReference type="InterPro" id="IPR046611">
    <property type="entry name" value="DUF6670"/>
</dbReference>
<dbReference type="KEGG" id="achi:CDG60_03065"/>